<gene>
    <name evidence="3" type="ORF">CKALI_02325</name>
</gene>
<dbReference type="InterPro" id="IPR036249">
    <property type="entry name" value="Thioredoxin-like_sf"/>
</dbReference>
<dbReference type="KEGG" id="ckw:CKALI_02325"/>
<feature type="domain" description="Thioredoxin-like fold" evidence="2">
    <location>
        <begin position="74"/>
        <end position="233"/>
    </location>
</feature>
<keyword evidence="1" id="KW-0472">Membrane</keyword>
<dbReference type="InterPro" id="IPR012336">
    <property type="entry name" value="Thioredoxin-like_fold"/>
</dbReference>
<dbReference type="EMBL" id="CP046452">
    <property type="protein sequence ID" value="QGU01355.1"/>
    <property type="molecule type" value="Genomic_DNA"/>
</dbReference>
<organism evidence="3 4">
    <name type="scientific">Corynebacterium kalinowskii</name>
    <dbReference type="NCBI Taxonomy" id="2675216"/>
    <lineage>
        <taxon>Bacteria</taxon>
        <taxon>Bacillati</taxon>
        <taxon>Actinomycetota</taxon>
        <taxon>Actinomycetes</taxon>
        <taxon>Mycobacteriales</taxon>
        <taxon>Corynebacteriaceae</taxon>
        <taxon>Corynebacterium</taxon>
    </lineage>
</organism>
<dbReference type="Pfam" id="PF13462">
    <property type="entry name" value="Thioredoxin_4"/>
    <property type="match status" value="1"/>
</dbReference>
<proteinExistence type="predicted"/>
<accession>A0A6B8VQR7</accession>
<keyword evidence="1" id="KW-0812">Transmembrane</keyword>
<protein>
    <recommendedName>
        <fullName evidence="2">Thioredoxin-like fold domain-containing protein</fullName>
    </recommendedName>
</protein>
<reference evidence="4" key="1">
    <citation type="submission" date="2019-11" db="EMBL/GenBank/DDBJ databases">
        <title>Complete genome sequence of Corynebacterium kalinowskii 1959, a novel Corynebacterium species isolated from soil of a small paddock in Vilsendorf, Germany.</title>
        <authorList>
            <person name="Schaffert L."/>
            <person name="Ruwe M."/>
            <person name="Milse J."/>
            <person name="Hanuschka K."/>
            <person name="Ortseifen V."/>
            <person name="Droste J."/>
            <person name="Brandt D."/>
            <person name="Schlueter L."/>
            <person name="Kutter Y."/>
            <person name="Vinke S."/>
            <person name="Viehoefer P."/>
            <person name="Jacob L."/>
            <person name="Luebke N.-C."/>
            <person name="Schulte-Berndt E."/>
            <person name="Hain C."/>
            <person name="Linder M."/>
            <person name="Schmidt P."/>
            <person name="Wollenschlaeger L."/>
            <person name="Luttermann T."/>
            <person name="Thieme E."/>
            <person name="Hassa J."/>
            <person name="Haak M."/>
            <person name="Wittchen M."/>
            <person name="Mentz A."/>
            <person name="Persicke M."/>
            <person name="Busche T."/>
            <person name="Ruckert C."/>
        </authorList>
    </citation>
    <scope>NUCLEOTIDE SEQUENCE [LARGE SCALE GENOMIC DNA]</scope>
    <source>
        <strain evidence="4">1959</strain>
    </source>
</reference>
<dbReference type="SUPFAM" id="SSF52833">
    <property type="entry name" value="Thioredoxin-like"/>
    <property type="match status" value="1"/>
</dbReference>
<feature type="transmembrane region" description="Helical" evidence="1">
    <location>
        <begin position="15"/>
        <end position="34"/>
    </location>
</feature>
<evidence type="ECO:0000313" key="3">
    <source>
        <dbReference type="EMBL" id="QGU01355.1"/>
    </source>
</evidence>
<keyword evidence="1" id="KW-1133">Transmembrane helix</keyword>
<dbReference type="AlphaFoldDB" id="A0A6B8VQR7"/>
<name>A0A6B8VQR7_9CORY</name>
<dbReference type="Gene3D" id="3.40.30.10">
    <property type="entry name" value="Glutaredoxin"/>
    <property type="match status" value="1"/>
</dbReference>
<evidence type="ECO:0000256" key="1">
    <source>
        <dbReference type="SAM" id="Phobius"/>
    </source>
</evidence>
<keyword evidence="4" id="KW-1185">Reference proteome</keyword>
<dbReference type="Proteomes" id="UP000427071">
    <property type="component" value="Chromosome"/>
</dbReference>
<dbReference type="CDD" id="cd02972">
    <property type="entry name" value="DsbA_family"/>
    <property type="match status" value="1"/>
</dbReference>
<evidence type="ECO:0000313" key="4">
    <source>
        <dbReference type="Proteomes" id="UP000427071"/>
    </source>
</evidence>
<sequence length="240" mass="26255">MSTKIKSPNEKSNGFLWALLAVLLIAAVIVGYIFMSNQGSKIDKVTEGIEKTDVTFDMAIKDNAYQLKSNKATDSTPQVDLYEDFSCPHCADLAIATDADMLKAIDAGELVVNVRTLHFLDGGKTDGHSTRAGDALMIAAQQGDANLYWNFRDMLMKKQADIYAKWNMQDFADAARQVGASEETAKKIAESPADHAAAVAMFKANEDKLKTETGKVSSPRIIKDGKDIDDLQNWVAEAKK</sequence>
<dbReference type="RefSeq" id="WP_156191766.1">
    <property type="nucleotide sequence ID" value="NZ_CP046452.1"/>
</dbReference>
<evidence type="ECO:0000259" key="2">
    <source>
        <dbReference type="Pfam" id="PF13462"/>
    </source>
</evidence>